<evidence type="ECO:0000256" key="2">
    <source>
        <dbReference type="ARBA" id="ARBA00004733"/>
    </source>
</evidence>
<proteinExistence type="inferred from homology"/>
<dbReference type="InterPro" id="IPR006654">
    <property type="entry name" value="Trp_synth_beta"/>
</dbReference>
<dbReference type="GO" id="GO:0004834">
    <property type="term" value="F:tryptophan synthase activity"/>
    <property type="evidence" value="ECO:0007669"/>
    <property type="project" value="UniProtKB-UniRule"/>
</dbReference>
<dbReference type="InterPro" id="IPR036052">
    <property type="entry name" value="TrpB-like_PALP_sf"/>
</dbReference>
<dbReference type="AlphaFoldDB" id="A0A1F6N171"/>
<dbReference type="NCBIfam" id="TIGR00263">
    <property type="entry name" value="trpB"/>
    <property type="match status" value="1"/>
</dbReference>
<dbReference type="EMBL" id="MFQH01000024">
    <property type="protein sequence ID" value="OGH77460.1"/>
    <property type="molecule type" value="Genomic_DNA"/>
</dbReference>
<evidence type="ECO:0000256" key="10">
    <source>
        <dbReference type="ARBA" id="ARBA00049047"/>
    </source>
</evidence>
<dbReference type="Proteomes" id="UP000177040">
    <property type="component" value="Unassembled WGS sequence"/>
</dbReference>
<evidence type="ECO:0000256" key="9">
    <source>
        <dbReference type="ARBA" id="ARBA00023239"/>
    </source>
</evidence>
<keyword evidence="5 11" id="KW-0028">Amino-acid biosynthesis</keyword>
<evidence type="ECO:0000259" key="12">
    <source>
        <dbReference type="Pfam" id="PF00291"/>
    </source>
</evidence>
<evidence type="ECO:0000256" key="5">
    <source>
        <dbReference type="ARBA" id="ARBA00022605"/>
    </source>
</evidence>
<evidence type="ECO:0000256" key="7">
    <source>
        <dbReference type="ARBA" id="ARBA00022898"/>
    </source>
</evidence>
<keyword evidence="8 11" id="KW-0057">Aromatic amino acid biosynthesis</keyword>
<comment type="pathway">
    <text evidence="2 11">Amino-acid biosynthesis; L-tryptophan biosynthesis; L-tryptophan from chorismate: step 5/5.</text>
</comment>
<evidence type="ECO:0000313" key="14">
    <source>
        <dbReference type="Proteomes" id="UP000177040"/>
    </source>
</evidence>
<dbReference type="EC" id="4.2.1.20" evidence="11"/>
<name>A0A1F6N171_9BACT</name>
<comment type="catalytic activity">
    <reaction evidence="10 11">
        <text>(1S,2R)-1-C-(indol-3-yl)glycerol 3-phosphate + L-serine = D-glyceraldehyde 3-phosphate + L-tryptophan + H2O</text>
        <dbReference type="Rhea" id="RHEA:10532"/>
        <dbReference type="ChEBI" id="CHEBI:15377"/>
        <dbReference type="ChEBI" id="CHEBI:33384"/>
        <dbReference type="ChEBI" id="CHEBI:57912"/>
        <dbReference type="ChEBI" id="CHEBI:58866"/>
        <dbReference type="ChEBI" id="CHEBI:59776"/>
        <dbReference type="EC" id="4.2.1.20"/>
    </reaction>
</comment>
<dbReference type="SUPFAM" id="SSF53686">
    <property type="entry name" value="Tryptophan synthase beta subunit-like PLP-dependent enzymes"/>
    <property type="match status" value="1"/>
</dbReference>
<dbReference type="InterPro" id="IPR001926">
    <property type="entry name" value="TrpB-like_PALP"/>
</dbReference>
<keyword evidence="7 11" id="KW-0663">Pyridoxal phosphate</keyword>
<dbReference type="GO" id="GO:0005737">
    <property type="term" value="C:cytoplasm"/>
    <property type="evidence" value="ECO:0007669"/>
    <property type="project" value="TreeGrafter"/>
</dbReference>
<reference evidence="13 14" key="1">
    <citation type="journal article" date="2016" name="Nat. Commun.">
        <title>Thousands of microbial genomes shed light on interconnected biogeochemical processes in an aquifer system.</title>
        <authorList>
            <person name="Anantharaman K."/>
            <person name="Brown C.T."/>
            <person name="Hug L.A."/>
            <person name="Sharon I."/>
            <person name="Castelle C.J."/>
            <person name="Probst A.J."/>
            <person name="Thomas B.C."/>
            <person name="Singh A."/>
            <person name="Wilkins M.J."/>
            <person name="Karaoz U."/>
            <person name="Brodie E.L."/>
            <person name="Williams K.H."/>
            <person name="Hubbard S.S."/>
            <person name="Banfield J.F."/>
        </authorList>
    </citation>
    <scope>NUCLEOTIDE SEQUENCE [LARGE SCALE GENOMIC DNA]</scope>
</reference>
<keyword evidence="9 11" id="KW-0456">Lyase</keyword>
<dbReference type="CDD" id="cd06446">
    <property type="entry name" value="Trp-synth_B"/>
    <property type="match status" value="1"/>
</dbReference>
<dbReference type="Gene3D" id="3.40.50.1100">
    <property type="match status" value="2"/>
</dbReference>
<comment type="function">
    <text evidence="11">The beta subunit is responsible for the synthesis of L-tryptophan from indole and L-serine.</text>
</comment>
<keyword evidence="6 11" id="KW-0822">Tryptophan biosynthesis</keyword>
<dbReference type="Pfam" id="PF00291">
    <property type="entry name" value="PALP"/>
    <property type="match status" value="1"/>
</dbReference>
<dbReference type="PROSITE" id="PS00168">
    <property type="entry name" value="TRP_SYNTHASE_BETA"/>
    <property type="match status" value="1"/>
</dbReference>
<evidence type="ECO:0000256" key="1">
    <source>
        <dbReference type="ARBA" id="ARBA00001933"/>
    </source>
</evidence>
<evidence type="ECO:0000256" key="3">
    <source>
        <dbReference type="ARBA" id="ARBA00009982"/>
    </source>
</evidence>
<evidence type="ECO:0000313" key="13">
    <source>
        <dbReference type="EMBL" id="OGH77460.1"/>
    </source>
</evidence>
<evidence type="ECO:0000256" key="11">
    <source>
        <dbReference type="HAMAP-Rule" id="MF_00133"/>
    </source>
</evidence>
<protein>
    <recommendedName>
        <fullName evidence="11">Tryptophan synthase beta chain</fullName>
        <ecNumber evidence="11">4.2.1.20</ecNumber>
    </recommendedName>
</protein>
<accession>A0A1F6N171</accession>
<dbReference type="PANTHER" id="PTHR48077">
    <property type="entry name" value="TRYPTOPHAN SYNTHASE-RELATED"/>
    <property type="match status" value="1"/>
</dbReference>
<dbReference type="PIRSF" id="PIRSF001413">
    <property type="entry name" value="Trp_syn_beta"/>
    <property type="match status" value="1"/>
</dbReference>
<dbReference type="FunFam" id="3.40.50.1100:FF:000001">
    <property type="entry name" value="Tryptophan synthase beta chain"/>
    <property type="match status" value="1"/>
</dbReference>
<sequence>MNLFFKTSYDANHAGYFGEFGASFVPELLSPALKKLTIEYEKIKIDPIFKKELMDLYQNYSGRPTPLYFAENLSKELGGAKIYLKNEGLNHTGAHKINHCLGQALLAKRMGKTRLIAETGAGQHGLATATVAAKFGFKCTVYMGAVDVERQRPNVLWMEQLGAEVIPVEYGSQRLKDAVMAALQDWITHVDDSYYLLGSVLGPHPYPSMVRDFQSIVGLEVKEQIQKKEGRLPDYLIACVGGGSNAIGLFNAFLDDKNVQMIGVEAGGKGIEKIGEHAARLQGTQRKGVVEGFKSFFLTDADGQVQPTHSISAGLDYAGIGPQHAHLFDQKRVIYHYATDGEVVSAFQKLTKTEGIFPALESAHAVAEAIKLAPTLSKDKIIVVNISGRGDKDIFTIGKIMGDEKWKTYLRTISE</sequence>
<feature type="modified residue" description="N6-(pyridoxal phosphate)lysine" evidence="11">
    <location>
        <position position="96"/>
    </location>
</feature>
<dbReference type="FunFam" id="3.40.50.1100:FF:000004">
    <property type="entry name" value="Tryptophan synthase beta chain"/>
    <property type="match status" value="1"/>
</dbReference>
<dbReference type="InterPro" id="IPR023026">
    <property type="entry name" value="Trp_synth_beta/beta-like"/>
</dbReference>
<dbReference type="InterPro" id="IPR006653">
    <property type="entry name" value="Trp_synth_b_CS"/>
</dbReference>
<evidence type="ECO:0000256" key="8">
    <source>
        <dbReference type="ARBA" id="ARBA00023141"/>
    </source>
</evidence>
<dbReference type="PANTHER" id="PTHR48077:SF3">
    <property type="entry name" value="TRYPTOPHAN SYNTHASE"/>
    <property type="match status" value="1"/>
</dbReference>
<comment type="cofactor">
    <cofactor evidence="1 11">
        <name>pyridoxal 5'-phosphate</name>
        <dbReference type="ChEBI" id="CHEBI:597326"/>
    </cofactor>
</comment>
<feature type="domain" description="Tryptophan synthase beta chain-like PALP" evidence="12">
    <location>
        <begin position="62"/>
        <end position="388"/>
    </location>
</feature>
<comment type="caution">
    <text evidence="13">The sequence shown here is derived from an EMBL/GenBank/DDBJ whole genome shotgun (WGS) entry which is preliminary data.</text>
</comment>
<comment type="subunit">
    <text evidence="4 11">Tetramer of two alpha and two beta chains.</text>
</comment>
<dbReference type="HAMAP" id="MF_00133">
    <property type="entry name" value="Trp_synth_beta"/>
    <property type="match status" value="1"/>
</dbReference>
<evidence type="ECO:0000256" key="6">
    <source>
        <dbReference type="ARBA" id="ARBA00022822"/>
    </source>
</evidence>
<evidence type="ECO:0000256" key="4">
    <source>
        <dbReference type="ARBA" id="ARBA00011270"/>
    </source>
</evidence>
<organism evidence="13 14">
    <name type="scientific">Candidatus Magasanikbacteria bacterium RIFCSPLOWO2_01_FULL_40_15</name>
    <dbReference type="NCBI Taxonomy" id="1798686"/>
    <lineage>
        <taxon>Bacteria</taxon>
        <taxon>Candidatus Magasanikiibacteriota</taxon>
    </lineage>
</organism>
<dbReference type="UniPathway" id="UPA00035">
    <property type="reaction ID" value="UER00044"/>
</dbReference>
<comment type="similarity">
    <text evidence="3 11">Belongs to the TrpB family.</text>
</comment>
<gene>
    <name evidence="11" type="primary">trpB</name>
    <name evidence="13" type="ORF">A2983_01710</name>
</gene>